<evidence type="ECO:0000313" key="3">
    <source>
        <dbReference type="Proteomes" id="UP000249239"/>
    </source>
</evidence>
<organism evidence="2 3">
    <name type="scientific">Breznakibacter xylanolyticus</name>
    <dbReference type="NCBI Taxonomy" id="990"/>
    <lineage>
        <taxon>Bacteria</taxon>
        <taxon>Pseudomonadati</taxon>
        <taxon>Bacteroidota</taxon>
        <taxon>Bacteroidia</taxon>
        <taxon>Marinilabiliales</taxon>
        <taxon>Marinilabiliaceae</taxon>
        <taxon>Breznakibacter</taxon>
    </lineage>
</organism>
<name>A0A2W7P043_9BACT</name>
<reference evidence="2 3" key="1">
    <citation type="submission" date="2018-06" db="EMBL/GenBank/DDBJ databases">
        <title>Genomic Encyclopedia of Archaeal and Bacterial Type Strains, Phase II (KMG-II): from individual species to whole genera.</title>
        <authorList>
            <person name="Goeker M."/>
        </authorList>
    </citation>
    <scope>NUCLEOTIDE SEQUENCE [LARGE SCALE GENOMIC DNA]</scope>
    <source>
        <strain evidence="2 3">DSM 6779</strain>
    </source>
</reference>
<dbReference type="InterPro" id="IPR025380">
    <property type="entry name" value="DUF4369"/>
</dbReference>
<dbReference type="Proteomes" id="UP000249239">
    <property type="component" value="Unassembled WGS sequence"/>
</dbReference>
<accession>A0A2W7P043</accession>
<feature type="domain" description="DUF4369" evidence="1">
    <location>
        <begin position="21"/>
        <end position="114"/>
    </location>
</feature>
<dbReference type="EMBL" id="QKZK01000011">
    <property type="protein sequence ID" value="PZX16822.1"/>
    <property type="molecule type" value="Genomic_DNA"/>
</dbReference>
<evidence type="ECO:0000259" key="1">
    <source>
        <dbReference type="Pfam" id="PF14289"/>
    </source>
</evidence>
<keyword evidence="3" id="KW-1185">Reference proteome</keyword>
<proteinExistence type="predicted"/>
<sequence length="196" mass="22456">MVRYLAMLMFCIYGCSEGARFVIRGQLQGAQYDGEKIYMVPIENASLHRIDSTVIKNGQFWFDGVADTIEIYVLRARPLLRLQLQELLVVKEPGDIQVTLSENSVASGTSLNDSLQMWKREKMQLDSLYYSYYNKIRHSNDSVKSLLMDSLTSLQNRSVAYHFGFVKHNGDNVVGQLVQKMMEGAFTQDQRNELSH</sequence>
<evidence type="ECO:0000313" key="2">
    <source>
        <dbReference type="EMBL" id="PZX16822.1"/>
    </source>
</evidence>
<dbReference type="OrthoDB" id="1049925at2"/>
<gene>
    <name evidence="2" type="ORF">LX69_01636</name>
</gene>
<protein>
    <submittedName>
        <fullName evidence="2">Uncharacterized protein DUF4369</fullName>
    </submittedName>
</protein>
<dbReference type="AlphaFoldDB" id="A0A2W7P043"/>
<dbReference type="RefSeq" id="WP_111445319.1">
    <property type="nucleotide sequence ID" value="NZ_QKZK01000011.1"/>
</dbReference>
<dbReference type="Pfam" id="PF14289">
    <property type="entry name" value="DUF4369"/>
    <property type="match status" value="1"/>
</dbReference>
<comment type="caution">
    <text evidence="2">The sequence shown here is derived from an EMBL/GenBank/DDBJ whole genome shotgun (WGS) entry which is preliminary data.</text>
</comment>